<dbReference type="STRING" id="1220583.GOACH_11_00650"/>
<comment type="caution">
    <text evidence="2">The sequence shown here is derived from an EMBL/GenBank/DDBJ whole genome shotgun (WGS) entry which is preliminary data.</text>
</comment>
<feature type="transmembrane region" description="Helical" evidence="1">
    <location>
        <begin position="20"/>
        <end position="42"/>
    </location>
</feature>
<name>L7KK58_9ACTN</name>
<evidence type="ECO:0000313" key="2">
    <source>
        <dbReference type="EMBL" id="GAC49270.1"/>
    </source>
</evidence>
<dbReference type="EMBL" id="BANR01000011">
    <property type="protein sequence ID" value="GAC49270.1"/>
    <property type="molecule type" value="Genomic_DNA"/>
</dbReference>
<gene>
    <name evidence="2" type="ORF">GOACH_11_00650</name>
</gene>
<keyword evidence="1" id="KW-0812">Transmembrane</keyword>
<sequence length="58" mass="6060">MTPGYGGTGLVNRGARVPDVVADFGVAWVGVYLAVAGVLTLIAPWSVRETRTVDLSEV</sequence>
<organism evidence="2 3">
    <name type="scientific">Gordonia aichiensis NBRC 108223</name>
    <dbReference type="NCBI Taxonomy" id="1220583"/>
    <lineage>
        <taxon>Bacteria</taxon>
        <taxon>Bacillati</taxon>
        <taxon>Actinomycetota</taxon>
        <taxon>Actinomycetes</taxon>
        <taxon>Mycobacteriales</taxon>
        <taxon>Gordoniaceae</taxon>
        <taxon>Gordonia</taxon>
    </lineage>
</organism>
<protein>
    <submittedName>
        <fullName evidence="2">Uncharacterized protein</fullName>
    </submittedName>
</protein>
<proteinExistence type="predicted"/>
<dbReference type="AlphaFoldDB" id="L7KK58"/>
<keyword evidence="3" id="KW-1185">Reference proteome</keyword>
<reference evidence="2 3" key="1">
    <citation type="submission" date="2012-12" db="EMBL/GenBank/DDBJ databases">
        <title>Whole genome shotgun sequence of Gordonia aichiensis NBRC 108223.</title>
        <authorList>
            <person name="Isaki-Nakamura S."/>
            <person name="Hosoyama A."/>
            <person name="Tsuchikane K."/>
            <person name="Ando Y."/>
            <person name="Baba S."/>
            <person name="Ohji S."/>
            <person name="Hamada M."/>
            <person name="Tamura T."/>
            <person name="Yamazoe A."/>
            <person name="Yamazaki S."/>
            <person name="Fujita N."/>
        </authorList>
    </citation>
    <scope>NUCLEOTIDE SEQUENCE [LARGE SCALE GENOMIC DNA]</scope>
    <source>
        <strain evidence="2 3">NBRC 108223</strain>
    </source>
</reference>
<evidence type="ECO:0000256" key="1">
    <source>
        <dbReference type="SAM" id="Phobius"/>
    </source>
</evidence>
<accession>L7KK58</accession>
<keyword evidence="1" id="KW-1133">Transmembrane helix</keyword>
<dbReference type="RefSeq" id="WP_005175274.1">
    <property type="nucleotide sequence ID" value="NZ_BANR01000011.1"/>
</dbReference>
<dbReference type="Proteomes" id="UP000010988">
    <property type="component" value="Unassembled WGS sequence"/>
</dbReference>
<evidence type="ECO:0000313" key="3">
    <source>
        <dbReference type="Proteomes" id="UP000010988"/>
    </source>
</evidence>
<keyword evidence="1" id="KW-0472">Membrane</keyword>